<dbReference type="AlphaFoldDB" id="A0A063BUG5"/>
<dbReference type="EMBL" id="CP072759">
    <property type="protein sequence ID" value="QUC23482.1"/>
    <property type="molecule type" value="Genomic_DNA"/>
</dbReference>
<proteinExistence type="predicted"/>
<dbReference type="Proteomes" id="UP000027002">
    <property type="component" value="Chromosome 7"/>
</dbReference>
<sequence>MAGNNETKDKSGKNASGHSTLRAANAQETCWLFQLPSEMRLSIYDCHFRNTRITHGVSYRTTIIPAPHSLALLKTCRRVRDEIGGSWLGQVLFNFETCEEMMVKFMALPAATLSKIRHLRARIASFDVDPICTNPYYLPDLLKRLPGLQLDTLTVLNRHGIDVPAGCGRLRNIVALHGFIGCGQGWKELRFISHHSSLRDLVDEVSKDQYQRDPQPAGWIDEMNSRDGVESQPSVTVYQYARAGVTCPVISEATRVPPTQTPPEAGEAAAAAAASAAQENAPITPRKEEPKVAKDLAVVVKRGKGVDHRQRKQPPVPPPPEAGDVGMEQSPPRRWAQIRLDFFECRICAEELYSGDEDDRFLLANRLPRRVDVYKHVDEYEWVPKGREDSGSEA</sequence>
<evidence type="ECO:0000313" key="2">
    <source>
        <dbReference type="EMBL" id="GAO15844.1"/>
    </source>
</evidence>
<dbReference type="OrthoDB" id="72726at2759"/>
<feature type="compositionally biased region" description="Basic and acidic residues" evidence="1">
    <location>
        <begin position="285"/>
        <end position="294"/>
    </location>
</feature>
<evidence type="ECO:0000313" key="5">
    <source>
        <dbReference type="Proteomes" id="UP000054053"/>
    </source>
</evidence>
<reference evidence="5" key="2">
    <citation type="journal article" date="2016" name="Genome Announc.">
        <title>Genome sequence of Ustilaginoidea virens IPU010, a rice pathogenic fungus causing false smut.</title>
        <authorList>
            <person name="Kumagai T."/>
            <person name="Ishii T."/>
            <person name="Terai G."/>
            <person name="Umemura M."/>
            <person name="Machida M."/>
            <person name="Asai K."/>
        </authorList>
    </citation>
    <scope>NUCLEOTIDE SEQUENCE [LARGE SCALE GENOMIC DNA]</scope>
    <source>
        <strain evidence="5">IPU010</strain>
    </source>
</reference>
<gene>
    <name evidence="3" type="ORF">UV8b_07723</name>
    <name evidence="2" type="ORF">UVI_02051740</name>
</gene>
<protein>
    <submittedName>
        <fullName evidence="2">Uncharacterized protein</fullName>
    </submittedName>
</protein>
<reference evidence="2" key="1">
    <citation type="journal article" date="2016" name="Genome Announc.">
        <title>Genome Sequence of Ustilaginoidea virens IPU010, a Rice Pathogenic Fungus Causing False Smut.</title>
        <authorList>
            <person name="Kumagai T."/>
            <person name="Ishii T."/>
            <person name="Terai G."/>
            <person name="Umemura M."/>
            <person name="Machida M."/>
            <person name="Asai K."/>
        </authorList>
    </citation>
    <scope>NUCLEOTIDE SEQUENCE [LARGE SCALE GENOMIC DNA]</scope>
    <source>
        <strain evidence="2">IPU010</strain>
    </source>
</reference>
<feature type="compositionally biased region" description="Low complexity" evidence="1">
    <location>
        <begin position="264"/>
        <end position="281"/>
    </location>
</feature>
<feature type="region of interest" description="Disordered" evidence="1">
    <location>
        <begin position="255"/>
        <end position="329"/>
    </location>
</feature>
<keyword evidence="4" id="KW-1185">Reference proteome</keyword>
<dbReference type="RefSeq" id="XP_043001155.1">
    <property type="nucleotide sequence ID" value="XM_043145220.1"/>
</dbReference>
<name>A0A063BUG5_USTVR</name>
<dbReference type="GeneID" id="66068500"/>
<organism evidence="2 5">
    <name type="scientific">Ustilaginoidea virens</name>
    <name type="common">Rice false smut fungus</name>
    <name type="synonym">Villosiclava virens</name>
    <dbReference type="NCBI Taxonomy" id="1159556"/>
    <lineage>
        <taxon>Eukaryota</taxon>
        <taxon>Fungi</taxon>
        <taxon>Dikarya</taxon>
        <taxon>Ascomycota</taxon>
        <taxon>Pezizomycotina</taxon>
        <taxon>Sordariomycetes</taxon>
        <taxon>Hypocreomycetidae</taxon>
        <taxon>Hypocreales</taxon>
        <taxon>Clavicipitaceae</taxon>
        <taxon>Ustilaginoidea</taxon>
    </lineage>
</organism>
<dbReference type="Proteomes" id="UP000054053">
    <property type="component" value="Unassembled WGS sequence"/>
</dbReference>
<dbReference type="EMBL" id="BBTG02000038">
    <property type="protein sequence ID" value="GAO15844.1"/>
    <property type="molecule type" value="Genomic_DNA"/>
</dbReference>
<dbReference type="KEGG" id="uvi:66068500"/>
<accession>A0A063BUG5</accession>
<evidence type="ECO:0000313" key="4">
    <source>
        <dbReference type="Proteomes" id="UP000027002"/>
    </source>
</evidence>
<evidence type="ECO:0000256" key="1">
    <source>
        <dbReference type="SAM" id="MobiDB-lite"/>
    </source>
</evidence>
<evidence type="ECO:0000313" key="3">
    <source>
        <dbReference type="EMBL" id="QUC23482.1"/>
    </source>
</evidence>
<reference evidence="3" key="3">
    <citation type="submission" date="2020-03" db="EMBL/GenBank/DDBJ databases">
        <title>A mixture of massive structural variations and highly conserved coding sequences in Ustilaginoidea virens genome.</title>
        <authorList>
            <person name="Zhang K."/>
            <person name="Zhao Z."/>
            <person name="Zhang Z."/>
            <person name="Li Y."/>
            <person name="Hsiang T."/>
            <person name="Sun W."/>
        </authorList>
    </citation>
    <scope>NUCLEOTIDE SEQUENCE</scope>
    <source>
        <strain evidence="3">UV-8b</strain>
    </source>
</reference>
<dbReference type="HOGENOM" id="CLU_066073_0_0_1"/>